<dbReference type="RefSeq" id="XP_011387923.1">
    <property type="nucleotide sequence ID" value="XM_011389621.1"/>
</dbReference>
<dbReference type="InParanoid" id="A0A0D1E440"/>
<name>A0A0D1E440_MYCMD</name>
<dbReference type="AlphaFoldDB" id="A0A0D1E440"/>
<dbReference type="FunCoup" id="A0A0D1E440">
    <property type="interactions" value="139"/>
</dbReference>
<keyword evidence="2" id="KW-1185">Reference proteome</keyword>
<dbReference type="EMBL" id="CM003142">
    <property type="protein sequence ID" value="KIS70869.1"/>
    <property type="molecule type" value="Genomic_DNA"/>
</dbReference>
<dbReference type="GO" id="GO:0008168">
    <property type="term" value="F:methyltransferase activity"/>
    <property type="evidence" value="ECO:0000318"/>
    <property type="project" value="GO_Central"/>
</dbReference>
<dbReference type="GeneID" id="23562869"/>
<evidence type="ECO:0000313" key="1">
    <source>
        <dbReference type="EMBL" id="KIS70869.1"/>
    </source>
</evidence>
<sequence length="439" mass="48422">MSVDDAKTALAHRADISEDVGSSADSDVLAPYFALPQPRLLLDVRPELAFHRAHIVGSYNVTPISKLRSQYSYLPPRNTPFVVLAELSQYSETVEAFAQTPSVIPIYLAPDELDADPTVSGNVISEKRFVACAQRLGVLRKSLSHQSRLAGGHCSDSTSANRDDIPELLFRPSNAVRRTVLSLESRYRHQDKALRVLDLGCGAARDLAWILHGSRTRTPTPSWTGVGVDNWKAALLRAEQLMNDLWLNHDDTSLPLVSPCCEKLMWAKCADDGILEPLVGTGKGKSIRTAENHVQLWEQYRQLGLSPLLSSARDQQVTNSSDDETAKFDLVLCIRFHPRALLPHVSRLVRAGGMVLLSHFATLSEAQLAAASQVDPTAITDYDSPPHQGRIQPGEIESLVQSWNQSERPGYTWIIDSDVLEPIEDGRIIRSVGLCRVSV</sequence>
<evidence type="ECO:0008006" key="3">
    <source>
        <dbReference type="Google" id="ProtNLM"/>
    </source>
</evidence>
<gene>
    <name evidence="1" type="ORF">UMAG_02014</name>
</gene>
<dbReference type="OrthoDB" id="74240at2759"/>
<proteinExistence type="predicted"/>
<dbReference type="Proteomes" id="UP000000561">
    <property type="component" value="Chromosome 3"/>
</dbReference>
<accession>A0A0D1E440</accession>
<dbReference type="CDD" id="cd00158">
    <property type="entry name" value="RHOD"/>
    <property type="match status" value="1"/>
</dbReference>
<reference evidence="1 2" key="1">
    <citation type="journal article" date="2006" name="Nature">
        <title>Insights from the genome of the biotrophic fungal plant pathogen Ustilago maydis.</title>
        <authorList>
            <person name="Kamper J."/>
            <person name="Kahmann R."/>
            <person name="Bolker M."/>
            <person name="Ma L.J."/>
            <person name="Brefort T."/>
            <person name="Saville B.J."/>
            <person name="Banuett F."/>
            <person name="Kronstad J.W."/>
            <person name="Gold S.E."/>
            <person name="Muller O."/>
            <person name="Perlin M.H."/>
            <person name="Wosten H.A."/>
            <person name="de Vries R."/>
            <person name="Ruiz-Herrera J."/>
            <person name="Reynaga-Pena C.G."/>
            <person name="Snetselaar K."/>
            <person name="McCann M."/>
            <person name="Perez-Martin J."/>
            <person name="Feldbrugge M."/>
            <person name="Basse C.W."/>
            <person name="Steinberg G."/>
            <person name="Ibeas J.I."/>
            <person name="Holloman W."/>
            <person name="Guzman P."/>
            <person name="Farman M."/>
            <person name="Stajich J.E."/>
            <person name="Sentandreu R."/>
            <person name="Gonzalez-Prieto J.M."/>
            <person name="Kennell J.C."/>
            <person name="Molina L."/>
            <person name="Schirawski J."/>
            <person name="Mendoza-Mendoza A."/>
            <person name="Greilinger D."/>
            <person name="Munch K."/>
            <person name="Rossel N."/>
            <person name="Scherer M."/>
            <person name="Vranes M."/>
            <person name="Ladendorf O."/>
            <person name="Vincon V."/>
            <person name="Fuchs U."/>
            <person name="Sandrock B."/>
            <person name="Meng S."/>
            <person name="Ho E.C."/>
            <person name="Cahill M.J."/>
            <person name="Boyce K.J."/>
            <person name="Klose J."/>
            <person name="Klosterman S.J."/>
            <person name="Deelstra H.J."/>
            <person name="Ortiz-Castellanos L."/>
            <person name="Li W."/>
            <person name="Sanchez-Alonso P."/>
            <person name="Schreier P.H."/>
            <person name="Hauser-Hahn I."/>
            <person name="Vaupel M."/>
            <person name="Koopmann E."/>
            <person name="Friedrich G."/>
            <person name="Voss H."/>
            <person name="Schluter T."/>
            <person name="Margolis J."/>
            <person name="Platt D."/>
            <person name="Swimmer C."/>
            <person name="Gnirke A."/>
            <person name="Chen F."/>
            <person name="Vysotskaia V."/>
            <person name="Mannhaupt G."/>
            <person name="Guldener U."/>
            <person name="Munsterkotter M."/>
            <person name="Haase D."/>
            <person name="Oesterheld M."/>
            <person name="Mewes H.W."/>
            <person name="Mauceli E.W."/>
            <person name="DeCaprio D."/>
            <person name="Wade C.M."/>
            <person name="Butler J."/>
            <person name="Young S."/>
            <person name="Jaffe D.B."/>
            <person name="Calvo S."/>
            <person name="Nusbaum C."/>
            <person name="Galagan J."/>
            <person name="Birren B.W."/>
        </authorList>
    </citation>
    <scope>NUCLEOTIDE SEQUENCE [LARGE SCALE GENOMIC DNA]</scope>
    <source>
        <strain evidence="2">DSM 14603 / FGSC 9021 / UM521</strain>
    </source>
</reference>
<organism evidence="1 2">
    <name type="scientific">Mycosarcoma maydis</name>
    <name type="common">Corn smut fungus</name>
    <name type="synonym">Ustilago maydis</name>
    <dbReference type="NCBI Taxonomy" id="5270"/>
    <lineage>
        <taxon>Eukaryota</taxon>
        <taxon>Fungi</taxon>
        <taxon>Dikarya</taxon>
        <taxon>Basidiomycota</taxon>
        <taxon>Ustilaginomycotina</taxon>
        <taxon>Ustilaginomycetes</taxon>
        <taxon>Ustilaginales</taxon>
        <taxon>Ustilaginaceae</taxon>
        <taxon>Mycosarcoma</taxon>
    </lineage>
</organism>
<dbReference type="SUPFAM" id="SSF52821">
    <property type="entry name" value="Rhodanese/Cell cycle control phosphatase"/>
    <property type="match status" value="1"/>
</dbReference>
<dbReference type="eggNOG" id="ENOG502S7WX">
    <property type="taxonomic scope" value="Eukaryota"/>
</dbReference>
<dbReference type="InterPro" id="IPR029063">
    <property type="entry name" value="SAM-dependent_MTases_sf"/>
</dbReference>
<dbReference type="InterPro" id="IPR036873">
    <property type="entry name" value="Rhodanese-like_dom_sf"/>
</dbReference>
<evidence type="ECO:0000313" key="2">
    <source>
        <dbReference type="Proteomes" id="UP000000561"/>
    </source>
</evidence>
<dbReference type="VEuPathDB" id="FungiDB:UMAG_02014"/>
<protein>
    <recommendedName>
        <fullName evidence="3">Rhodanese domain-containing protein</fullName>
    </recommendedName>
</protein>
<dbReference type="KEGG" id="uma:UMAG_02014"/>
<dbReference type="SUPFAM" id="SSF53335">
    <property type="entry name" value="S-adenosyl-L-methionine-dependent methyltransferases"/>
    <property type="match status" value="1"/>
</dbReference>
<dbReference type="Gene3D" id="3.40.50.150">
    <property type="entry name" value="Vaccinia Virus protein VP39"/>
    <property type="match status" value="1"/>
</dbReference>
<dbReference type="OMA" id="GVDNWKA"/>